<protein>
    <submittedName>
        <fullName evidence="1">Uncharacterized protein</fullName>
    </submittedName>
</protein>
<reference evidence="1" key="1">
    <citation type="submission" date="2018-10" db="EMBL/GenBank/DDBJ databases">
        <title>Effector identification in a new, highly contiguous assembly of the strawberry crown rot pathogen Phytophthora cactorum.</title>
        <authorList>
            <person name="Armitage A.D."/>
            <person name="Nellist C.F."/>
            <person name="Bates H."/>
            <person name="Vickerstaff R.J."/>
            <person name="Harrison R.J."/>
        </authorList>
    </citation>
    <scope>NUCLEOTIDE SEQUENCE</scope>
    <source>
        <strain evidence="1">4040</strain>
    </source>
</reference>
<name>A0A8T1LIS4_9STRA</name>
<dbReference type="AlphaFoldDB" id="A0A8T1LIS4"/>
<proteinExistence type="predicted"/>
<evidence type="ECO:0000313" key="2">
    <source>
        <dbReference type="Proteomes" id="UP000736787"/>
    </source>
</evidence>
<dbReference type="Proteomes" id="UP000736787">
    <property type="component" value="Unassembled WGS sequence"/>
</dbReference>
<gene>
    <name evidence="1" type="ORF">PC117_g8676</name>
</gene>
<evidence type="ECO:0000313" key="1">
    <source>
        <dbReference type="EMBL" id="KAG2945169.1"/>
    </source>
</evidence>
<dbReference type="EMBL" id="RCMK01000190">
    <property type="protein sequence ID" value="KAG2945169.1"/>
    <property type="molecule type" value="Genomic_DNA"/>
</dbReference>
<comment type="caution">
    <text evidence="1">The sequence shown here is derived from an EMBL/GenBank/DDBJ whole genome shotgun (WGS) entry which is preliminary data.</text>
</comment>
<sequence length="71" mass="7756">MGGNGFIGVFLQKRDGNAVSGRILKNKQIHQRRLPVSRGSGQKYETGGFNSGVELLNQGRTGKSRQPRVIC</sequence>
<organism evidence="1 2">
    <name type="scientific">Phytophthora cactorum</name>
    <dbReference type="NCBI Taxonomy" id="29920"/>
    <lineage>
        <taxon>Eukaryota</taxon>
        <taxon>Sar</taxon>
        <taxon>Stramenopiles</taxon>
        <taxon>Oomycota</taxon>
        <taxon>Peronosporomycetes</taxon>
        <taxon>Peronosporales</taxon>
        <taxon>Peronosporaceae</taxon>
        <taxon>Phytophthora</taxon>
    </lineage>
</organism>
<accession>A0A8T1LIS4</accession>